<keyword evidence="3 13" id="KW-0813">Transport</keyword>
<evidence type="ECO:0000256" key="12">
    <source>
        <dbReference type="ARBA" id="ARBA00023303"/>
    </source>
</evidence>
<evidence type="ECO:0000256" key="10">
    <source>
        <dbReference type="ARBA" id="ARBA00023180"/>
    </source>
</evidence>
<keyword evidence="9 14" id="KW-0472">Membrane</keyword>
<sequence>MFLPRPAHSFNEAENLCQKAYPGSHLMSLHSEMEHQAAYYELYTKSHPWNAHGFGVYIGIKIRIDPLPVNRSHKIVVKSPRQDVLLNSTENGTLTHKKILESRIYRKPFMPNVLLSNVNNDLLLYAAYHGSKLKEREFSKFYHSSVGNCYTFNGKSPVKKATRTGISGGLKLELTFNSSNISTPGLLLMLTSPTETISPNSSSYKISTAFQTDVALSAVTPCYMLYDVHFTYSKCITDTKLAVSKRRYHKCLCRQPCKTISYRKVLSLSRLIAKHNRGIPINQRAVVNVYFISLNVDSYEAHLSYTFSMMVTNIAQIITLFLGFSIMSLIEICQWFLHFVWH</sequence>
<dbReference type="PANTHER" id="PTHR11690">
    <property type="entry name" value="AMILORIDE-SENSITIVE SODIUM CHANNEL-RELATED"/>
    <property type="match status" value="1"/>
</dbReference>
<dbReference type="GO" id="GO:0015280">
    <property type="term" value="F:ligand-gated sodium channel activity"/>
    <property type="evidence" value="ECO:0007669"/>
    <property type="project" value="TreeGrafter"/>
</dbReference>
<dbReference type="AlphaFoldDB" id="A0A915KH40"/>
<dbReference type="SUPFAM" id="SSF56436">
    <property type="entry name" value="C-type lectin-like"/>
    <property type="match status" value="1"/>
</dbReference>
<keyword evidence="7" id="KW-0915">Sodium</keyword>
<protein>
    <submittedName>
        <fullName evidence="16">C-type lectin domain-containing protein</fullName>
    </submittedName>
</protein>
<evidence type="ECO:0000256" key="9">
    <source>
        <dbReference type="ARBA" id="ARBA00023136"/>
    </source>
</evidence>
<organism evidence="15 16">
    <name type="scientific">Romanomermis culicivorax</name>
    <name type="common">Nematode worm</name>
    <dbReference type="NCBI Taxonomy" id="13658"/>
    <lineage>
        <taxon>Eukaryota</taxon>
        <taxon>Metazoa</taxon>
        <taxon>Ecdysozoa</taxon>
        <taxon>Nematoda</taxon>
        <taxon>Enoplea</taxon>
        <taxon>Dorylaimia</taxon>
        <taxon>Mermithida</taxon>
        <taxon>Mermithoidea</taxon>
        <taxon>Mermithidae</taxon>
        <taxon>Romanomermis</taxon>
    </lineage>
</organism>
<accession>A0A915KH40</accession>
<keyword evidence="12 13" id="KW-0407">Ion channel</keyword>
<evidence type="ECO:0000256" key="1">
    <source>
        <dbReference type="ARBA" id="ARBA00004141"/>
    </source>
</evidence>
<evidence type="ECO:0000256" key="5">
    <source>
        <dbReference type="ARBA" id="ARBA00022692"/>
    </source>
</evidence>
<dbReference type="Pfam" id="PF00858">
    <property type="entry name" value="ASC"/>
    <property type="match status" value="1"/>
</dbReference>
<keyword evidence="10" id="KW-0325">Glycoprotein</keyword>
<keyword evidence="5 13" id="KW-0812">Transmembrane</keyword>
<keyword evidence="4 13" id="KW-0894">Sodium channel</keyword>
<evidence type="ECO:0000256" key="7">
    <source>
        <dbReference type="ARBA" id="ARBA00023053"/>
    </source>
</evidence>
<comment type="subcellular location">
    <subcellularLocation>
        <location evidence="1">Membrane</location>
        <topology evidence="1">Multi-pass membrane protein</topology>
    </subcellularLocation>
</comment>
<evidence type="ECO:0000256" key="4">
    <source>
        <dbReference type="ARBA" id="ARBA00022461"/>
    </source>
</evidence>
<keyword evidence="11 13" id="KW-0739">Sodium transport</keyword>
<dbReference type="Proteomes" id="UP000887565">
    <property type="component" value="Unplaced"/>
</dbReference>
<evidence type="ECO:0000256" key="14">
    <source>
        <dbReference type="SAM" id="Phobius"/>
    </source>
</evidence>
<evidence type="ECO:0000313" key="16">
    <source>
        <dbReference type="WBParaSite" id="nRc.2.0.1.t38148-RA"/>
    </source>
</evidence>
<dbReference type="GO" id="GO:0005886">
    <property type="term" value="C:plasma membrane"/>
    <property type="evidence" value="ECO:0007669"/>
    <property type="project" value="TreeGrafter"/>
</dbReference>
<evidence type="ECO:0000256" key="11">
    <source>
        <dbReference type="ARBA" id="ARBA00023201"/>
    </source>
</evidence>
<dbReference type="InterPro" id="IPR016187">
    <property type="entry name" value="CTDL_fold"/>
</dbReference>
<evidence type="ECO:0000313" key="15">
    <source>
        <dbReference type="Proteomes" id="UP000887565"/>
    </source>
</evidence>
<evidence type="ECO:0000256" key="3">
    <source>
        <dbReference type="ARBA" id="ARBA00022448"/>
    </source>
</evidence>
<keyword evidence="6 14" id="KW-1133">Transmembrane helix</keyword>
<evidence type="ECO:0000256" key="2">
    <source>
        <dbReference type="ARBA" id="ARBA00007193"/>
    </source>
</evidence>
<dbReference type="InterPro" id="IPR001873">
    <property type="entry name" value="ENaC"/>
</dbReference>
<keyword evidence="8 13" id="KW-0406">Ion transport</keyword>
<name>A0A915KH40_ROMCU</name>
<feature type="transmembrane region" description="Helical" evidence="14">
    <location>
        <begin position="317"/>
        <end position="337"/>
    </location>
</feature>
<dbReference type="WBParaSite" id="nRc.2.0.1.t38148-RA">
    <property type="protein sequence ID" value="nRc.2.0.1.t38148-RA"/>
    <property type="gene ID" value="nRc.2.0.1.g38148"/>
</dbReference>
<comment type="similarity">
    <text evidence="2 13">Belongs to the amiloride-sensitive sodium channel (TC 1.A.6) family.</text>
</comment>
<keyword evidence="15" id="KW-1185">Reference proteome</keyword>
<evidence type="ECO:0000256" key="13">
    <source>
        <dbReference type="RuleBase" id="RU000679"/>
    </source>
</evidence>
<proteinExistence type="inferred from homology"/>
<evidence type="ECO:0000256" key="6">
    <source>
        <dbReference type="ARBA" id="ARBA00022989"/>
    </source>
</evidence>
<dbReference type="Gene3D" id="2.60.470.10">
    <property type="entry name" value="Acid-sensing ion channels like domains"/>
    <property type="match status" value="1"/>
</dbReference>
<evidence type="ECO:0000256" key="8">
    <source>
        <dbReference type="ARBA" id="ARBA00023065"/>
    </source>
</evidence>
<reference evidence="16" key="1">
    <citation type="submission" date="2022-11" db="UniProtKB">
        <authorList>
            <consortium name="WormBaseParasite"/>
        </authorList>
    </citation>
    <scope>IDENTIFICATION</scope>
</reference>